<accession>B8FNX7</accession>
<feature type="transmembrane region" description="Helical" evidence="1">
    <location>
        <begin position="86"/>
        <end position="107"/>
    </location>
</feature>
<evidence type="ECO:0000256" key="1">
    <source>
        <dbReference type="SAM" id="Phobius"/>
    </source>
</evidence>
<dbReference type="AlphaFoldDB" id="B8FNX7"/>
<proteinExistence type="predicted"/>
<dbReference type="Proteomes" id="UP000007726">
    <property type="component" value="Chromosome"/>
</dbReference>
<name>B8FNX7_DESHD</name>
<reference evidence="2 3" key="1">
    <citation type="journal article" date="2012" name="BMC Microbiol.">
        <title>Genome sequence of Desulfitobacterium hafniense DCB-2, a Gram-positive anaerobe capable of dehalogenation and metal reduction.</title>
        <authorList>
            <person name="Kim S.H."/>
            <person name="Harzman C."/>
            <person name="Davis J.K."/>
            <person name="Hutcheson R."/>
            <person name="Broderick J.B."/>
            <person name="Marsh T.L."/>
            <person name="Tiedje J.M."/>
        </authorList>
    </citation>
    <scope>NUCLEOTIDE SEQUENCE [LARGE SCALE GENOMIC DNA]</scope>
    <source>
        <strain evidence="3">DSM 10664 / DCB-2</strain>
    </source>
</reference>
<feature type="transmembrane region" description="Helical" evidence="1">
    <location>
        <begin position="172"/>
        <end position="192"/>
    </location>
</feature>
<keyword evidence="1" id="KW-0472">Membrane</keyword>
<feature type="transmembrane region" description="Helical" evidence="1">
    <location>
        <begin position="119"/>
        <end position="141"/>
    </location>
</feature>
<evidence type="ECO:0000313" key="2">
    <source>
        <dbReference type="EMBL" id="ACL19502.1"/>
    </source>
</evidence>
<feature type="transmembrane region" description="Helical" evidence="1">
    <location>
        <begin position="147"/>
        <end position="165"/>
    </location>
</feature>
<feature type="transmembrane region" description="Helical" evidence="1">
    <location>
        <begin position="314"/>
        <end position="335"/>
    </location>
</feature>
<protein>
    <submittedName>
        <fullName evidence="2">Uncharacterized protein</fullName>
    </submittedName>
</protein>
<keyword evidence="1" id="KW-1133">Transmembrane helix</keyword>
<feature type="transmembrane region" description="Helical" evidence="1">
    <location>
        <begin position="204"/>
        <end position="226"/>
    </location>
</feature>
<feature type="transmembrane region" description="Helical" evidence="1">
    <location>
        <begin position="31"/>
        <end position="57"/>
    </location>
</feature>
<dbReference type="KEGG" id="dhd:Dhaf_1449"/>
<keyword evidence="1" id="KW-0812">Transmembrane</keyword>
<feature type="transmembrane region" description="Helical" evidence="1">
    <location>
        <begin position="263"/>
        <end position="283"/>
    </location>
</feature>
<feature type="transmembrane region" description="Helical" evidence="1">
    <location>
        <begin position="233"/>
        <end position="251"/>
    </location>
</feature>
<sequence>MELLELLKAYIDKFKRKIPEKWLMHFEKNPLIPIGTVMSVIGVFFYTLGYLFLYGYYFGGEELSVDPSFLKILVKFVPFNHSSVTLVGFLYLITVLIISVWLVQLYFKWNQKPKMEFYIHLILGLCLLFTVSAFLSFSFIGRVSIKISSLWFGPFFIVLWLFSGAKTIKKPLVLFGATSNGLLLLLISALIFNLLKLQCAELLYNIMLIVIIGIFIPVFSIFLYGLKKIKDDFLYPICINPLIPVLIILILKKLDKCSGYELIILISSYIILFFPAFFILKIIRKKIDEKINSPKQDEEIILDTKTKPLNLGSFLLLSGVSVFFIFLILIPFSALQSGKYVRFFIESDSSLTPQKLKLLNFKGLKGSFLGVPLQLTIYGNYLASSVLVQEPEAPLP</sequence>
<gene>
    <name evidence="2" type="ordered locus">Dhaf_1449</name>
</gene>
<dbReference type="HOGENOM" id="CLU_695847_0_0_9"/>
<dbReference type="RefSeq" id="WP_015943435.1">
    <property type="nucleotide sequence ID" value="NC_011830.1"/>
</dbReference>
<evidence type="ECO:0000313" key="3">
    <source>
        <dbReference type="Proteomes" id="UP000007726"/>
    </source>
</evidence>
<organism evidence="2 3">
    <name type="scientific">Desulfitobacterium hafniense (strain DSM 10664 / DCB-2)</name>
    <dbReference type="NCBI Taxonomy" id="272564"/>
    <lineage>
        <taxon>Bacteria</taxon>
        <taxon>Bacillati</taxon>
        <taxon>Bacillota</taxon>
        <taxon>Clostridia</taxon>
        <taxon>Eubacteriales</taxon>
        <taxon>Desulfitobacteriaceae</taxon>
        <taxon>Desulfitobacterium</taxon>
    </lineage>
</organism>
<dbReference type="EMBL" id="CP001336">
    <property type="protein sequence ID" value="ACL19502.1"/>
    <property type="molecule type" value="Genomic_DNA"/>
</dbReference>